<proteinExistence type="predicted"/>
<dbReference type="Proteomes" id="UP000837857">
    <property type="component" value="Chromosome 21"/>
</dbReference>
<feature type="region of interest" description="Disordered" evidence="1">
    <location>
        <begin position="412"/>
        <end position="480"/>
    </location>
</feature>
<sequence length="502" mass="54996">MTSTPFSVGLSDETRLSSRVLRPPGGGHTDIFGSEPEPQRLGRRPGPNTAVAPPPKAEEPAKPSNGASEASLNGSCQPSPQEAPQPGAPASSPAEAPQPPQPPQPEPARAEAPQPGPAKAELPKPEPARAEPPKRVRVPPGGFSSGLWNDSAQAAPTGQSHNRRAMEGGRQSRLLSRLLGKLRGDHHRINQNYSLTSTAHTLPASEKKLVAVLTAMDSPAPNDEEELNLPTMTPVATASTSPIVDDQFPANIDLRYGGQYLTPDQLPEFCNQLHHLVEVIRNIQSYAKVTGEYPSELERRLEREAREVAALAGEARAARDVLTRTRIQRRALQTMRTQLTAQLATLRHTEIRELENVVRVSDRKLYKSWEAVKDSVDPVAYQPLLDEIKSKQTALECLLRLVNHRRCSLPRATLAPQPLPPPLPREDHESNTAMSSVRKRYDVGRRVTHKRRKRDANREPRSVPLSGESSHHGTTVQVTVGQPTAEVTTRASVRDIMFFTAN</sequence>
<feature type="compositionally biased region" description="Low complexity" evidence="1">
    <location>
        <begin position="110"/>
        <end position="120"/>
    </location>
</feature>
<evidence type="ECO:0000313" key="3">
    <source>
        <dbReference type="Proteomes" id="UP000837857"/>
    </source>
</evidence>
<protein>
    <submittedName>
        <fullName evidence="2">Uncharacterized protein</fullName>
    </submittedName>
</protein>
<gene>
    <name evidence="2" type="ORF">IPOD504_LOCUS8866</name>
</gene>
<feature type="compositionally biased region" description="Basic and acidic residues" evidence="1">
    <location>
        <begin position="121"/>
        <end position="134"/>
    </location>
</feature>
<feature type="compositionally biased region" description="Basic residues" evidence="1">
    <location>
        <begin position="446"/>
        <end position="455"/>
    </location>
</feature>
<keyword evidence="3" id="KW-1185">Reference proteome</keyword>
<evidence type="ECO:0000256" key="1">
    <source>
        <dbReference type="SAM" id="MobiDB-lite"/>
    </source>
</evidence>
<organism evidence="2 3">
    <name type="scientific">Iphiclides podalirius</name>
    <name type="common">scarce swallowtail</name>
    <dbReference type="NCBI Taxonomy" id="110791"/>
    <lineage>
        <taxon>Eukaryota</taxon>
        <taxon>Metazoa</taxon>
        <taxon>Ecdysozoa</taxon>
        <taxon>Arthropoda</taxon>
        <taxon>Hexapoda</taxon>
        <taxon>Insecta</taxon>
        <taxon>Pterygota</taxon>
        <taxon>Neoptera</taxon>
        <taxon>Endopterygota</taxon>
        <taxon>Lepidoptera</taxon>
        <taxon>Glossata</taxon>
        <taxon>Ditrysia</taxon>
        <taxon>Papilionoidea</taxon>
        <taxon>Papilionidae</taxon>
        <taxon>Papilioninae</taxon>
        <taxon>Iphiclides</taxon>
    </lineage>
</organism>
<accession>A0ABN8ID69</accession>
<dbReference type="EMBL" id="OW152833">
    <property type="protein sequence ID" value="CAH2054968.1"/>
    <property type="molecule type" value="Genomic_DNA"/>
</dbReference>
<feature type="compositionally biased region" description="Polar residues" evidence="1">
    <location>
        <begin position="65"/>
        <end position="76"/>
    </location>
</feature>
<feature type="compositionally biased region" description="Polar residues" evidence="1">
    <location>
        <begin position="146"/>
        <end position="160"/>
    </location>
</feature>
<name>A0ABN8ID69_9NEOP</name>
<feature type="region of interest" description="Disordered" evidence="1">
    <location>
        <begin position="1"/>
        <end position="170"/>
    </location>
</feature>
<reference evidence="2" key="1">
    <citation type="submission" date="2022-03" db="EMBL/GenBank/DDBJ databases">
        <authorList>
            <person name="Martin H S."/>
        </authorList>
    </citation>
    <scope>NUCLEOTIDE SEQUENCE</scope>
</reference>
<feature type="compositionally biased region" description="Pro residues" evidence="1">
    <location>
        <begin position="96"/>
        <end position="106"/>
    </location>
</feature>
<evidence type="ECO:0000313" key="2">
    <source>
        <dbReference type="EMBL" id="CAH2054968.1"/>
    </source>
</evidence>
<feature type="non-terminal residue" evidence="2">
    <location>
        <position position="502"/>
    </location>
</feature>